<dbReference type="Proteomes" id="UP001500236">
    <property type="component" value="Unassembled WGS sequence"/>
</dbReference>
<evidence type="ECO:0000259" key="6">
    <source>
        <dbReference type="Pfam" id="PF23494"/>
    </source>
</evidence>
<keyword evidence="8" id="KW-1185">Reference proteome</keyword>
<keyword evidence="1" id="KW-0436">Ligase</keyword>
<feature type="transmembrane region" description="Helical" evidence="4">
    <location>
        <begin position="68"/>
        <end position="86"/>
    </location>
</feature>
<feature type="transmembrane region" description="Helical" evidence="4">
    <location>
        <begin position="23"/>
        <end position="48"/>
    </location>
</feature>
<keyword evidence="4" id="KW-0812">Transmembrane</keyword>
<keyword evidence="4" id="KW-1133">Transmembrane helix</keyword>
<evidence type="ECO:0000256" key="4">
    <source>
        <dbReference type="SAM" id="Phobius"/>
    </source>
</evidence>
<evidence type="ECO:0000313" key="7">
    <source>
        <dbReference type="EMBL" id="GAA3064527.1"/>
    </source>
</evidence>
<proteinExistence type="predicted"/>
<sequence length="237" mass="25776">MCPTTPSPTTPEAPVTVRLRSRLVLAFTVAGAAMGGLVAMAIGPTAAWLMTRMDSPAALVEMMDQVRLIWSVPVLMVLGAVIGLWVSSARDRRVGRLTIDSQTVTVDRPEGPAAFQHRDITEAFLDDADLVLLGRAGHELARTPAEDGLASELKEAFTMFGLPWSGTTDPRDVEFHPWVDHSQELDAELHAMLRDRRRALETGDAAQAEVLRDQLAAHGVMVRDRAGGQQQIRILPA</sequence>
<dbReference type="Gene3D" id="1.20.120.1910">
    <property type="entry name" value="Cysteine-tRNA ligase, C-terminal anti-codon recognition domain"/>
    <property type="match status" value="1"/>
</dbReference>
<dbReference type="Pfam" id="PF23493">
    <property type="entry name" value="CysS_C"/>
    <property type="match status" value="1"/>
</dbReference>
<keyword evidence="4" id="KW-0472">Membrane</keyword>
<evidence type="ECO:0000313" key="8">
    <source>
        <dbReference type="Proteomes" id="UP001500236"/>
    </source>
</evidence>
<gene>
    <name evidence="7" type="ORF">GCM10010529_16950</name>
</gene>
<evidence type="ECO:0000256" key="1">
    <source>
        <dbReference type="ARBA" id="ARBA00022598"/>
    </source>
</evidence>
<dbReference type="InterPro" id="IPR056411">
    <property type="entry name" value="CysS_C"/>
</dbReference>
<feature type="domain" description="Cysteinyl-tRNA ligase anticodon binding" evidence="5">
    <location>
        <begin position="183"/>
        <end position="233"/>
    </location>
</feature>
<dbReference type="EMBL" id="BAAAVT010000009">
    <property type="protein sequence ID" value="GAA3064527.1"/>
    <property type="molecule type" value="Genomic_DNA"/>
</dbReference>
<organism evidence="7 8">
    <name type="scientific">Nesterenkonia aethiopica</name>
    <dbReference type="NCBI Taxonomy" id="269144"/>
    <lineage>
        <taxon>Bacteria</taxon>
        <taxon>Bacillati</taxon>
        <taxon>Actinomycetota</taxon>
        <taxon>Actinomycetes</taxon>
        <taxon>Micrococcales</taxon>
        <taxon>Micrococcaceae</taxon>
        <taxon>Nesterenkonia</taxon>
    </lineage>
</organism>
<protein>
    <submittedName>
        <fullName evidence="7">Uncharacterized protein</fullName>
    </submittedName>
</protein>
<feature type="domain" description="YqeB PH" evidence="6">
    <location>
        <begin position="16"/>
        <end position="165"/>
    </location>
</feature>
<keyword evidence="3" id="KW-0067">ATP-binding</keyword>
<dbReference type="Pfam" id="PF23494">
    <property type="entry name" value="bPH_10"/>
    <property type="match status" value="1"/>
</dbReference>
<evidence type="ECO:0000256" key="3">
    <source>
        <dbReference type="ARBA" id="ARBA00022840"/>
    </source>
</evidence>
<accession>A0ABP6LX57</accession>
<dbReference type="InterPro" id="IPR057798">
    <property type="entry name" value="PH_YqeB"/>
</dbReference>
<evidence type="ECO:0000259" key="5">
    <source>
        <dbReference type="Pfam" id="PF23493"/>
    </source>
</evidence>
<dbReference type="SUPFAM" id="SSF47323">
    <property type="entry name" value="Anticodon-binding domain of a subclass of class I aminoacyl-tRNA synthetases"/>
    <property type="match status" value="1"/>
</dbReference>
<comment type="caution">
    <text evidence="7">The sequence shown here is derived from an EMBL/GenBank/DDBJ whole genome shotgun (WGS) entry which is preliminary data.</text>
</comment>
<dbReference type="InterPro" id="IPR009080">
    <property type="entry name" value="tRNAsynth_Ia_anticodon-bd"/>
</dbReference>
<evidence type="ECO:0000256" key="2">
    <source>
        <dbReference type="ARBA" id="ARBA00022741"/>
    </source>
</evidence>
<reference evidence="8" key="1">
    <citation type="journal article" date="2019" name="Int. J. Syst. Evol. Microbiol.">
        <title>The Global Catalogue of Microorganisms (GCM) 10K type strain sequencing project: providing services to taxonomists for standard genome sequencing and annotation.</title>
        <authorList>
            <consortium name="The Broad Institute Genomics Platform"/>
            <consortium name="The Broad Institute Genome Sequencing Center for Infectious Disease"/>
            <person name="Wu L."/>
            <person name="Ma J."/>
        </authorList>
    </citation>
    <scope>NUCLEOTIDE SEQUENCE [LARGE SCALE GENOMIC DNA]</scope>
    <source>
        <strain evidence="8">JCM 14309</strain>
    </source>
</reference>
<keyword evidence="2" id="KW-0547">Nucleotide-binding</keyword>
<name>A0ABP6LX57_9MICC</name>